<dbReference type="Pfam" id="PF01381">
    <property type="entry name" value="HTH_3"/>
    <property type="match status" value="1"/>
</dbReference>
<dbReference type="InterPro" id="IPR001387">
    <property type="entry name" value="Cro/C1-type_HTH"/>
</dbReference>
<dbReference type="InterPro" id="IPR013096">
    <property type="entry name" value="Cupin_2"/>
</dbReference>
<dbReference type="SMART" id="SM00530">
    <property type="entry name" value="HTH_XRE"/>
    <property type="match status" value="1"/>
</dbReference>
<dbReference type="GO" id="GO:0005829">
    <property type="term" value="C:cytosol"/>
    <property type="evidence" value="ECO:0007669"/>
    <property type="project" value="TreeGrafter"/>
</dbReference>
<dbReference type="SUPFAM" id="SSF51182">
    <property type="entry name" value="RmlC-like cupins"/>
    <property type="match status" value="1"/>
</dbReference>
<dbReference type="PANTHER" id="PTHR46797">
    <property type="entry name" value="HTH-TYPE TRANSCRIPTIONAL REGULATOR"/>
    <property type="match status" value="1"/>
</dbReference>
<accession>H5TNA2</accession>
<dbReference type="STRING" id="1108044.GOOTI_130_00530"/>
<dbReference type="CDD" id="cd00093">
    <property type="entry name" value="HTH_XRE"/>
    <property type="match status" value="1"/>
</dbReference>
<dbReference type="EMBL" id="BAFB01000130">
    <property type="protein sequence ID" value="GAB34960.1"/>
    <property type="molecule type" value="Genomic_DNA"/>
</dbReference>
<evidence type="ECO:0000313" key="3">
    <source>
        <dbReference type="EMBL" id="GAB34960.1"/>
    </source>
</evidence>
<dbReference type="InterPro" id="IPR014710">
    <property type="entry name" value="RmlC-like_jellyroll"/>
</dbReference>
<evidence type="ECO:0000259" key="2">
    <source>
        <dbReference type="PROSITE" id="PS50943"/>
    </source>
</evidence>
<sequence length="217" mass="23783">MSETRERHRLLRMEQELDDVVRRRIRGLRMAKGWTLDSLASRCDMSPSTLSRIETGGRRVALDQIVAISRALGTTVDQLMEPAADEDVVIRPEPHSAADGVIVWPLSGSDTPGGVSVAKMRIDPGRPIDPKALGVHPGREWFTVLSGTVELWLGDRVILIPAGQAAEFATMIPHAIGARGGPAEIVSIFDHDGERAHLGPIRRARRDGRTPRRSSEI</sequence>
<evidence type="ECO:0000256" key="1">
    <source>
        <dbReference type="ARBA" id="ARBA00023125"/>
    </source>
</evidence>
<dbReference type="PROSITE" id="PS50943">
    <property type="entry name" value="HTH_CROC1"/>
    <property type="match status" value="1"/>
</dbReference>
<dbReference type="Gene3D" id="2.60.120.10">
    <property type="entry name" value="Jelly Rolls"/>
    <property type="match status" value="1"/>
</dbReference>
<dbReference type="InterPro" id="IPR011051">
    <property type="entry name" value="RmlC_Cupin_sf"/>
</dbReference>
<gene>
    <name evidence="3" type="ORF">GOOTI_130_00530</name>
</gene>
<dbReference type="CDD" id="cd02209">
    <property type="entry name" value="cupin_XRE_C"/>
    <property type="match status" value="1"/>
</dbReference>
<dbReference type="InterPro" id="IPR050807">
    <property type="entry name" value="TransReg_Diox_bact_type"/>
</dbReference>
<name>H5TNA2_GORO1</name>
<dbReference type="SUPFAM" id="SSF47413">
    <property type="entry name" value="lambda repressor-like DNA-binding domains"/>
    <property type="match status" value="1"/>
</dbReference>
<dbReference type="GO" id="GO:0003700">
    <property type="term" value="F:DNA-binding transcription factor activity"/>
    <property type="evidence" value="ECO:0007669"/>
    <property type="project" value="TreeGrafter"/>
</dbReference>
<evidence type="ECO:0000313" key="4">
    <source>
        <dbReference type="Proteomes" id="UP000005038"/>
    </source>
</evidence>
<feature type="domain" description="HTH cro/C1-type" evidence="2">
    <location>
        <begin position="25"/>
        <end position="79"/>
    </location>
</feature>
<dbReference type="PANTHER" id="PTHR46797:SF1">
    <property type="entry name" value="METHYLPHOSPHONATE SYNTHASE"/>
    <property type="match status" value="1"/>
</dbReference>
<reference evidence="3" key="1">
    <citation type="submission" date="2012-02" db="EMBL/GenBank/DDBJ databases">
        <title>Whole genome shotgun sequence of Gordonia otitidis NBRC 100426.</title>
        <authorList>
            <person name="Yoshida I."/>
            <person name="Hosoyama A."/>
            <person name="Tsuchikane K."/>
            <person name="Katsumata H."/>
            <person name="Yamazaki S."/>
            <person name="Fujita N."/>
        </authorList>
    </citation>
    <scope>NUCLEOTIDE SEQUENCE [LARGE SCALE GENOMIC DNA]</scope>
    <source>
        <strain evidence="3">NBRC 100426</strain>
    </source>
</reference>
<keyword evidence="4" id="KW-1185">Reference proteome</keyword>
<protein>
    <submittedName>
        <fullName evidence="3">Xre family DNA-binding protein</fullName>
    </submittedName>
</protein>
<keyword evidence="1 3" id="KW-0238">DNA-binding</keyword>
<dbReference type="AlphaFoldDB" id="H5TNA2"/>
<dbReference type="Proteomes" id="UP000005038">
    <property type="component" value="Unassembled WGS sequence"/>
</dbReference>
<comment type="caution">
    <text evidence="3">The sequence shown here is derived from an EMBL/GenBank/DDBJ whole genome shotgun (WGS) entry which is preliminary data.</text>
</comment>
<organism evidence="3 4">
    <name type="scientific">Gordonia otitidis (strain DSM 44809 / CCUG 52243 / JCM 12355 / NBRC 100426 / IFM 10032)</name>
    <dbReference type="NCBI Taxonomy" id="1108044"/>
    <lineage>
        <taxon>Bacteria</taxon>
        <taxon>Bacillati</taxon>
        <taxon>Actinomycetota</taxon>
        <taxon>Actinomycetes</taxon>
        <taxon>Mycobacteriales</taxon>
        <taxon>Gordoniaceae</taxon>
        <taxon>Gordonia</taxon>
    </lineage>
</organism>
<dbReference type="Gene3D" id="1.10.260.40">
    <property type="entry name" value="lambda repressor-like DNA-binding domains"/>
    <property type="match status" value="1"/>
</dbReference>
<proteinExistence type="predicted"/>
<dbReference type="GO" id="GO:0003677">
    <property type="term" value="F:DNA binding"/>
    <property type="evidence" value="ECO:0007669"/>
    <property type="project" value="UniProtKB-KW"/>
</dbReference>
<dbReference type="InterPro" id="IPR010982">
    <property type="entry name" value="Lambda_DNA-bd_dom_sf"/>
</dbReference>
<dbReference type="Pfam" id="PF07883">
    <property type="entry name" value="Cupin_2"/>
    <property type="match status" value="1"/>
</dbReference>